<organism evidence="8 9">
    <name type="scientific">Rubricoccus marinus</name>
    <dbReference type="NCBI Taxonomy" id="716817"/>
    <lineage>
        <taxon>Bacteria</taxon>
        <taxon>Pseudomonadati</taxon>
        <taxon>Rhodothermota</taxon>
        <taxon>Rhodothermia</taxon>
        <taxon>Rhodothermales</taxon>
        <taxon>Rubricoccaceae</taxon>
        <taxon>Rubricoccus</taxon>
    </lineage>
</organism>
<protein>
    <submittedName>
        <fullName evidence="8">MFS transporter</fullName>
    </submittedName>
</protein>
<name>A0A259U3V9_9BACT</name>
<dbReference type="InterPro" id="IPR022324">
    <property type="entry name" value="Bacilysin_exporter_BacE_put"/>
</dbReference>
<evidence type="ECO:0000256" key="4">
    <source>
        <dbReference type="ARBA" id="ARBA00022692"/>
    </source>
</evidence>
<keyword evidence="5 7" id="KW-1133">Transmembrane helix</keyword>
<accession>A0A259U3V9</accession>
<dbReference type="InterPro" id="IPR011701">
    <property type="entry name" value="MFS"/>
</dbReference>
<evidence type="ECO:0000256" key="6">
    <source>
        <dbReference type="ARBA" id="ARBA00023136"/>
    </source>
</evidence>
<dbReference type="Proteomes" id="UP000216446">
    <property type="component" value="Unassembled WGS sequence"/>
</dbReference>
<evidence type="ECO:0000313" key="8">
    <source>
        <dbReference type="EMBL" id="OZC04537.1"/>
    </source>
</evidence>
<feature type="transmembrane region" description="Helical" evidence="7">
    <location>
        <begin position="227"/>
        <end position="248"/>
    </location>
</feature>
<feature type="transmembrane region" description="Helical" evidence="7">
    <location>
        <begin position="357"/>
        <end position="377"/>
    </location>
</feature>
<evidence type="ECO:0000256" key="2">
    <source>
        <dbReference type="ARBA" id="ARBA00022448"/>
    </source>
</evidence>
<feature type="transmembrane region" description="Helical" evidence="7">
    <location>
        <begin position="77"/>
        <end position="96"/>
    </location>
</feature>
<dbReference type="EMBL" id="MQWB01000001">
    <property type="protein sequence ID" value="OZC04537.1"/>
    <property type="molecule type" value="Genomic_DNA"/>
</dbReference>
<keyword evidence="9" id="KW-1185">Reference proteome</keyword>
<reference evidence="8 9" key="1">
    <citation type="submission" date="2016-11" db="EMBL/GenBank/DDBJ databases">
        <title>Study of marine rhodopsin-containing bacteria.</title>
        <authorList>
            <person name="Yoshizawa S."/>
            <person name="Kumagai Y."/>
            <person name="Kogure K."/>
        </authorList>
    </citation>
    <scope>NUCLEOTIDE SEQUENCE [LARGE SCALE GENOMIC DNA]</scope>
    <source>
        <strain evidence="8 9">SG-29</strain>
    </source>
</reference>
<dbReference type="Pfam" id="PF07690">
    <property type="entry name" value="MFS_1"/>
    <property type="match status" value="1"/>
</dbReference>
<evidence type="ECO:0000313" key="9">
    <source>
        <dbReference type="Proteomes" id="UP000216446"/>
    </source>
</evidence>
<dbReference type="Gene3D" id="1.20.1250.20">
    <property type="entry name" value="MFS general substrate transporter like domains"/>
    <property type="match status" value="1"/>
</dbReference>
<feature type="transmembrane region" description="Helical" evidence="7">
    <location>
        <begin position="169"/>
        <end position="190"/>
    </location>
</feature>
<sequence length="414" mass="43337">MGYLALIRGNRNVRRLWGGTLVSLFGDWFNTLALYRLALELTGSELALGGVLLTKLLPLALAAPVAAALVDRLDRKHVMIGADLLRAVIVLGFLFVREPGDLWLLYTLAFCQIAVSAAFGPAKSAALPNITARGELLTANALLSASWSVMLALGAAAGGPAVDLFGTDAVFIFDAVTYLVSAAFIAGMTIPQERAEASGGSVLAQAWRQSADGIRYLRENARVLRPALAKATWTLGGGGLMLCLALIGDRLFPSAGTTGIGLLFAARGLGTGIGPILARALFRDTRRWFAVLGACIAISGAGYLAVGSLSWEPGTSALLLLATVVFAHAASGANWVLSTTILQMRTEDRFRGRVFTADWLILALVESASTLAASVALEMGVPLRTAVLAFASIQVAAGLTWLLVMVPAERDGSG</sequence>
<keyword evidence="2" id="KW-0813">Transport</keyword>
<comment type="caution">
    <text evidence="8">The sequence shown here is derived from an EMBL/GenBank/DDBJ whole genome shotgun (WGS) entry which is preliminary data.</text>
</comment>
<feature type="transmembrane region" description="Helical" evidence="7">
    <location>
        <begin position="260"/>
        <end position="282"/>
    </location>
</feature>
<evidence type="ECO:0000256" key="5">
    <source>
        <dbReference type="ARBA" id="ARBA00022989"/>
    </source>
</evidence>
<dbReference type="InterPro" id="IPR036259">
    <property type="entry name" value="MFS_trans_sf"/>
</dbReference>
<feature type="transmembrane region" description="Helical" evidence="7">
    <location>
        <begin position="47"/>
        <end position="70"/>
    </location>
</feature>
<dbReference type="PRINTS" id="PR01988">
    <property type="entry name" value="EXPORTERBACE"/>
</dbReference>
<keyword evidence="4 7" id="KW-0812">Transmembrane</keyword>
<feature type="transmembrane region" description="Helical" evidence="7">
    <location>
        <begin position="102"/>
        <end position="122"/>
    </location>
</feature>
<feature type="transmembrane region" description="Helical" evidence="7">
    <location>
        <begin position="16"/>
        <end position="35"/>
    </location>
</feature>
<dbReference type="PANTHER" id="PTHR43266:SF2">
    <property type="entry name" value="MAJOR FACILITATOR SUPERFAMILY (MFS) PROFILE DOMAIN-CONTAINING PROTEIN"/>
    <property type="match status" value="1"/>
</dbReference>
<dbReference type="AlphaFoldDB" id="A0A259U3V9"/>
<feature type="transmembrane region" description="Helical" evidence="7">
    <location>
        <begin position="134"/>
        <end position="157"/>
    </location>
</feature>
<dbReference type="PANTHER" id="PTHR43266">
    <property type="entry name" value="MACROLIDE-EFFLUX PROTEIN"/>
    <property type="match status" value="1"/>
</dbReference>
<evidence type="ECO:0000256" key="7">
    <source>
        <dbReference type="SAM" id="Phobius"/>
    </source>
</evidence>
<keyword evidence="6 7" id="KW-0472">Membrane</keyword>
<evidence type="ECO:0000256" key="1">
    <source>
        <dbReference type="ARBA" id="ARBA00004651"/>
    </source>
</evidence>
<dbReference type="InParanoid" id="A0A259U3V9"/>
<feature type="transmembrane region" description="Helical" evidence="7">
    <location>
        <begin position="289"/>
        <end position="311"/>
    </location>
</feature>
<keyword evidence="3" id="KW-1003">Cell membrane</keyword>
<feature type="transmembrane region" description="Helical" evidence="7">
    <location>
        <begin position="317"/>
        <end position="337"/>
    </location>
</feature>
<gene>
    <name evidence="8" type="ORF">BSZ36_01890</name>
</gene>
<dbReference type="SUPFAM" id="SSF103473">
    <property type="entry name" value="MFS general substrate transporter"/>
    <property type="match status" value="1"/>
</dbReference>
<feature type="transmembrane region" description="Helical" evidence="7">
    <location>
        <begin position="383"/>
        <end position="404"/>
    </location>
</feature>
<proteinExistence type="predicted"/>
<dbReference type="GO" id="GO:0022857">
    <property type="term" value="F:transmembrane transporter activity"/>
    <property type="evidence" value="ECO:0007669"/>
    <property type="project" value="InterPro"/>
</dbReference>
<evidence type="ECO:0000256" key="3">
    <source>
        <dbReference type="ARBA" id="ARBA00022475"/>
    </source>
</evidence>
<comment type="subcellular location">
    <subcellularLocation>
        <location evidence="1">Cell membrane</location>
        <topology evidence="1">Multi-pass membrane protein</topology>
    </subcellularLocation>
</comment>
<dbReference type="CDD" id="cd06173">
    <property type="entry name" value="MFS_MefA_like"/>
    <property type="match status" value="1"/>
</dbReference>
<dbReference type="GO" id="GO:0005886">
    <property type="term" value="C:plasma membrane"/>
    <property type="evidence" value="ECO:0007669"/>
    <property type="project" value="UniProtKB-SubCell"/>
</dbReference>